<feature type="region of interest" description="Disordered" evidence="1">
    <location>
        <begin position="708"/>
        <end position="787"/>
    </location>
</feature>
<evidence type="ECO:0000313" key="3">
    <source>
        <dbReference type="Proteomes" id="UP000282613"/>
    </source>
</evidence>
<reference evidence="2 3" key="2">
    <citation type="submission" date="2018-11" db="EMBL/GenBank/DDBJ databases">
        <authorList>
            <consortium name="Pathogen Informatics"/>
        </authorList>
    </citation>
    <scope>NUCLEOTIDE SEQUENCE [LARGE SCALE GENOMIC DNA]</scope>
</reference>
<dbReference type="Proteomes" id="UP000282613">
    <property type="component" value="Unassembled WGS sequence"/>
</dbReference>
<evidence type="ECO:0000256" key="1">
    <source>
        <dbReference type="SAM" id="MobiDB-lite"/>
    </source>
</evidence>
<dbReference type="AlphaFoldDB" id="A0A0R3VYL0"/>
<feature type="compositionally biased region" description="Basic and acidic residues" evidence="1">
    <location>
        <begin position="777"/>
        <end position="787"/>
    </location>
</feature>
<protein>
    <submittedName>
        <fullName evidence="4">XPG_I_2 domain-containing protein</fullName>
    </submittedName>
</protein>
<sequence length="787" mass="87816">MVAGLIGLVSADGAYVFEPPPSLYFVCNPIELLNNRVKRVKSIVEFGAYGVDLLLAKAIFEDALQDILRCGLKPIPIFGGISDRSTLDLKYHANCCLKSKKNYKEADFDIAAAKYHLSGDFFPCGRQFVTNCFHDLGLRCVQSSYNSMPLCLGVAYCLGCPIASMSSRYYVVPRPTILPEEIQSLPINEVKLVDLTTDFYRVDKEDGKAILKMKVYHAEMSGLRSVPAASRPLIALLMNTDLLPRLPAAVKVEPSGSEPYNSAKLRAVIDWVAKTNPIHVLQAVMESIKEPNCLDYISSSLMLYLETFCPDFVEASQVLALLGLDEGIAPVKVPERRVGEEKDRQLQRPSSPMFFFETAAGLLKGGGLADRPVDFLYRWPTALVHLYRFHMLQRLFISPLYSKYGSILTYNNNYLIELPCVYGPSRILRYVHYCLIMGVEEANGLTSKLVGLRPFAREVCYEGHFRFKTYMMEVRPMHLPRGCSVDDFIYAFIGLDCVLEVPAWSVALVLSCVLWHQQKVEHRECEIAECPLILSVLVLAVVTHCNVECGELSAVAVAEHYDGLKALVVRRMEESGASASAAVEKELMHSALELMVMYDHYVSLCRLLTALGEGGGIPDFSSGAYNRYPPNYEMFPSLALVVSMAAELRSESAPSGVALRLWVANAFVRTGDDVEDMGRLKNVVELFSTVLKCVSKVKLNFTAPKVEVTDPPPSFLPKEERPRAKSYVHGRDNEVLSKPDGSSGAAQMRNSGQRRSLQHSERHDEMVRNGRSYASRLTERVEEMRLD</sequence>
<name>A0A0R3VYL0_TAEAS</name>
<reference evidence="4" key="1">
    <citation type="submission" date="2017-02" db="UniProtKB">
        <authorList>
            <consortium name="WormBaseParasite"/>
        </authorList>
    </citation>
    <scope>IDENTIFICATION</scope>
</reference>
<evidence type="ECO:0000313" key="2">
    <source>
        <dbReference type="EMBL" id="VDK25398.1"/>
    </source>
</evidence>
<organism evidence="4">
    <name type="scientific">Taenia asiatica</name>
    <name type="common">Asian tapeworm</name>
    <dbReference type="NCBI Taxonomy" id="60517"/>
    <lineage>
        <taxon>Eukaryota</taxon>
        <taxon>Metazoa</taxon>
        <taxon>Spiralia</taxon>
        <taxon>Lophotrochozoa</taxon>
        <taxon>Platyhelminthes</taxon>
        <taxon>Cestoda</taxon>
        <taxon>Eucestoda</taxon>
        <taxon>Cyclophyllidea</taxon>
        <taxon>Taeniidae</taxon>
        <taxon>Taenia</taxon>
    </lineage>
</organism>
<feature type="compositionally biased region" description="Polar residues" evidence="1">
    <location>
        <begin position="744"/>
        <end position="755"/>
    </location>
</feature>
<keyword evidence="3" id="KW-1185">Reference proteome</keyword>
<dbReference type="EMBL" id="UYRS01001856">
    <property type="protein sequence ID" value="VDK25398.1"/>
    <property type="molecule type" value="Genomic_DNA"/>
</dbReference>
<gene>
    <name evidence="2" type="ORF">TASK_LOCUS2505</name>
</gene>
<feature type="compositionally biased region" description="Basic and acidic residues" evidence="1">
    <location>
        <begin position="758"/>
        <end position="768"/>
    </location>
</feature>
<evidence type="ECO:0000313" key="4">
    <source>
        <dbReference type="WBParaSite" id="TASK_0000250401-mRNA-1"/>
    </source>
</evidence>
<proteinExistence type="predicted"/>
<accession>A0A0R3VYL0</accession>
<feature type="compositionally biased region" description="Basic and acidic residues" evidence="1">
    <location>
        <begin position="717"/>
        <end position="737"/>
    </location>
</feature>
<dbReference type="OrthoDB" id="25987at2759"/>
<dbReference type="WBParaSite" id="TASK_0000250401-mRNA-1">
    <property type="protein sequence ID" value="TASK_0000250401-mRNA-1"/>
    <property type="gene ID" value="TASK_0000250401"/>
</dbReference>